<dbReference type="CDD" id="cd07302">
    <property type="entry name" value="CHD"/>
    <property type="match status" value="1"/>
</dbReference>
<dbReference type="Gene3D" id="3.30.450.260">
    <property type="entry name" value="Haem NO binding associated domain"/>
    <property type="match status" value="1"/>
</dbReference>
<dbReference type="GO" id="GO:0070482">
    <property type="term" value="P:response to oxygen levels"/>
    <property type="evidence" value="ECO:0007669"/>
    <property type="project" value="TreeGrafter"/>
</dbReference>
<evidence type="ECO:0000259" key="5">
    <source>
        <dbReference type="PROSITE" id="PS50125"/>
    </source>
</evidence>
<accession>H2Y4L2</accession>
<name>H2Y4L2_CIOSA</name>
<keyword evidence="2" id="KW-0547">Nucleotide-binding</keyword>
<evidence type="ECO:0000256" key="4">
    <source>
        <dbReference type="ARBA" id="ARBA00023293"/>
    </source>
</evidence>
<feature type="domain" description="Guanylate cyclase" evidence="5">
    <location>
        <begin position="169"/>
        <end position="317"/>
    </location>
</feature>
<dbReference type="AlphaFoldDB" id="H2Y4L2"/>
<dbReference type="InterPro" id="IPR042463">
    <property type="entry name" value="HNOB_dom_associated_sf"/>
</dbReference>
<dbReference type="Pfam" id="PF00211">
    <property type="entry name" value="Guanylate_cyc"/>
    <property type="match status" value="2"/>
</dbReference>
<dbReference type="PANTHER" id="PTHR45655:SF10">
    <property type="entry name" value="SOLUBLE GUANYLATE CYCLASE 88E"/>
    <property type="match status" value="1"/>
</dbReference>
<reference evidence="6" key="3">
    <citation type="submission" date="2025-09" db="UniProtKB">
        <authorList>
            <consortium name="Ensembl"/>
        </authorList>
    </citation>
    <scope>IDENTIFICATION</scope>
</reference>
<dbReference type="Gene3D" id="3.30.70.1230">
    <property type="entry name" value="Nucleotide cyclase"/>
    <property type="match status" value="1"/>
</dbReference>
<reference evidence="7" key="1">
    <citation type="submission" date="2003-08" db="EMBL/GenBank/DDBJ databases">
        <authorList>
            <person name="Birren B."/>
            <person name="Nusbaum C."/>
            <person name="Abebe A."/>
            <person name="Abouelleil A."/>
            <person name="Adekoya E."/>
            <person name="Ait-zahra M."/>
            <person name="Allen N."/>
            <person name="Allen T."/>
            <person name="An P."/>
            <person name="Anderson M."/>
            <person name="Anderson S."/>
            <person name="Arachchi H."/>
            <person name="Armbruster J."/>
            <person name="Bachantsang P."/>
            <person name="Baldwin J."/>
            <person name="Barry A."/>
            <person name="Bayul T."/>
            <person name="Blitshsteyn B."/>
            <person name="Bloom T."/>
            <person name="Blye J."/>
            <person name="Boguslavskiy L."/>
            <person name="Borowsky M."/>
            <person name="Boukhgalter B."/>
            <person name="Brunache A."/>
            <person name="Butler J."/>
            <person name="Calixte N."/>
            <person name="Calvo S."/>
            <person name="Camarata J."/>
            <person name="Campo K."/>
            <person name="Chang J."/>
            <person name="Cheshatsang Y."/>
            <person name="Citroen M."/>
            <person name="Collymore A."/>
            <person name="Considine T."/>
            <person name="Cook A."/>
            <person name="Cooke P."/>
            <person name="Corum B."/>
            <person name="Cuomo C."/>
            <person name="David R."/>
            <person name="Dawoe T."/>
            <person name="Degray S."/>
            <person name="Dodge S."/>
            <person name="Dooley K."/>
            <person name="Dorje P."/>
            <person name="Dorjee K."/>
            <person name="Dorris L."/>
            <person name="Duffey N."/>
            <person name="Dupes A."/>
            <person name="Elkins T."/>
            <person name="Engels R."/>
            <person name="Erickson J."/>
            <person name="Farina A."/>
            <person name="Faro S."/>
            <person name="Ferreira P."/>
            <person name="Fischer H."/>
            <person name="Fitzgerald M."/>
            <person name="Foley K."/>
            <person name="Gage D."/>
            <person name="Galagan J."/>
            <person name="Gearin G."/>
            <person name="Gnerre S."/>
            <person name="Gnirke A."/>
            <person name="Goyette A."/>
            <person name="Graham J."/>
            <person name="Grandbois E."/>
            <person name="Gyaltsen K."/>
            <person name="Hafez N."/>
            <person name="Hagopian D."/>
            <person name="Hagos B."/>
            <person name="Hall J."/>
            <person name="Hatcher B."/>
            <person name="Heller A."/>
            <person name="Higgins H."/>
            <person name="Honan T."/>
            <person name="Horn A."/>
            <person name="Houde N."/>
            <person name="Hughes L."/>
            <person name="Hulme W."/>
            <person name="Husby E."/>
            <person name="Iliev I."/>
            <person name="Jaffe D."/>
            <person name="Jones C."/>
            <person name="Kamal M."/>
            <person name="Kamat A."/>
            <person name="Kamvysselis M."/>
            <person name="Karlsson E."/>
            <person name="Kells C."/>
            <person name="Kieu A."/>
            <person name="Kisner P."/>
            <person name="Kodira C."/>
            <person name="Kulbokas E."/>
            <person name="Labutti K."/>
            <person name="Lama D."/>
            <person name="Landers T."/>
            <person name="Leger J."/>
            <person name="Levine S."/>
            <person name="Lewis D."/>
            <person name="Lewis T."/>
            <person name="Lindblad-toh K."/>
            <person name="Liu X."/>
            <person name="Lokyitsang T."/>
            <person name="Lokyitsang Y."/>
            <person name="Lucien O."/>
            <person name="Lui A."/>
            <person name="Ma L.J."/>
            <person name="Mabbitt R."/>
            <person name="Macdonald J."/>
            <person name="Maclean C."/>
            <person name="Major J."/>
            <person name="Manning J."/>
            <person name="Marabella R."/>
            <person name="Maru K."/>
            <person name="Matthews C."/>
            <person name="Mauceli E."/>
            <person name="Mccarthy M."/>
            <person name="Mcdonough S."/>
            <person name="Mcghee T."/>
            <person name="Meldrim J."/>
            <person name="Meneus L."/>
            <person name="Mesirov J."/>
            <person name="Mihalev A."/>
            <person name="Mihova T."/>
            <person name="Mikkelsen T."/>
            <person name="Mlenga V."/>
            <person name="Moru K."/>
            <person name="Mozes J."/>
            <person name="Mulrain L."/>
            <person name="Munson G."/>
            <person name="Naylor J."/>
            <person name="Newes C."/>
            <person name="Nguyen C."/>
            <person name="Nguyen N."/>
            <person name="Nguyen T."/>
            <person name="Nicol R."/>
            <person name="Nielsen C."/>
            <person name="Nizzari M."/>
            <person name="Norbu C."/>
            <person name="Norbu N."/>
            <person name="O'donnell P."/>
            <person name="Okoawo O."/>
            <person name="O'leary S."/>
            <person name="Omotosho B."/>
            <person name="O'neill K."/>
            <person name="Osman S."/>
            <person name="Parker S."/>
            <person name="Perrin D."/>
            <person name="Phunkhang P."/>
            <person name="Piqani B."/>
            <person name="Purcell S."/>
            <person name="Rachupka T."/>
            <person name="Ramasamy U."/>
            <person name="Rameau R."/>
            <person name="Ray V."/>
            <person name="Raymond C."/>
            <person name="Retta R."/>
            <person name="Richardson S."/>
            <person name="Rise C."/>
            <person name="Rodriguez J."/>
            <person name="Rogers J."/>
            <person name="Rogov P."/>
            <person name="Rutman M."/>
            <person name="Schupbach R."/>
            <person name="Seaman C."/>
            <person name="Settipalli S."/>
            <person name="Sharpe T."/>
            <person name="Sheridan J."/>
            <person name="Sherpa N."/>
            <person name="Shi J."/>
            <person name="Smirnov S."/>
            <person name="Smith C."/>
            <person name="Sougnez C."/>
            <person name="Spencer B."/>
            <person name="Stalker J."/>
            <person name="Stange-thomann N."/>
            <person name="Stavropoulos S."/>
            <person name="Stetson K."/>
            <person name="Stone C."/>
            <person name="Stone S."/>
            <person name="Stubbs M."/>
            <person name="Talamas J."/>
            <person name="Tchuinga P."/>
            <person name="Tenzing P."/>
            <person name="Tesfaye S."/>
            <person name="Theodore J."/>
            <person name="Thoulutsang Y."/>
            <person name="Topham K."/>
            <person name="Towey S."/>
            <person name="Tsamla T."/>
            <person name="Tsomo N."/>
            <person name="Vallee D."/>
            <person name="Vassiliev H."/>
            <person name="Venkataraman V."/>
            <person name="Vinson J."/>
            <person name="Vo A."/>
            <person name="Wade C."/>
            <person name="Wang S."/>
            <person name="Wangchuk T."/>
            <person name="Wangdi T."/>
            <person name="Whittaker C."/>
            <person name="Wilkinson J."/>
            <person name="Wu Y."/>
            <person name="Wyman D."/>
            <person name="Yadav S."/>
            <person name="Yang S."/>
            <person name="Yang X."/>
            <person name="Yeager S."/>
            <person name="Yee E."/>
            <person name="Young G."/>
            <person name="Zainoun J."/>
            <person name="Zembeck L."/>
            <person name="Zimmer A."/>
            <person name="Zody M."/>
            <person name="Lander E."/>
        </authorList>
    </citation>
    <scope>NUCLEOTIDE SEQUENCE [LARGE SCALE GENOMIC DNA]</scope>
</reference>
<dbReference type="SUPFAM" id="SSF55073">
    <property type="entry name" value="Nucleotide cyclase"/>
    <property type="match status" value="1"/>
</dbReference>
<proteinExistence type="predicted"/>
<dbReference type="HOGENOM" id="CLU_011614_1_0_1"/>
<keyword evidence="4" id="KW-0141">cGMP biosynthesis</keyword>
<dbReference type="PROSITE" id="PS50125">
    <property type="entry name" value="GUANYLATE_CYCLASE_2"/>
    <property type="match status" value="1"/>
</dbReference>
<dbReference type="SMART" id="SM00044">
    <property type="entry name" value="CYCc"/>
    <property type="match status" value="1"/>
</dbReference>
<dbReference type="GO" id="GO:0004383">
    <property type="term" value="F:guanylate cyclase activity"/>
    <property type="evidence" value="ECO:0007669"/>
    <property type="project" value="UniProtKB-EC"/>
</dbReference>
<dbReference type="InterPro" id="IPR011645">
    <property type="entry name" value="HNOB_dom_associated"/>
</dbReference>
<dbReference type="GO" id="GO:0000166">
    <property type="term" value="F:nucleotide binding"/>
    <property type="evidence" value="ECO:0007669"/>
    <property type="project" value="UniProtKB-KW"/>
</dbReference>
<dbReference type="GeneTree" id="ENSGT00940000165461"/>
<dbReference type="Proteomes" id="UP000007875">
    <property type="component" value="Unassembled WGS sequence"/>
</dbReference>
<keyword evidence="7" id="KW-1185">Reference proteome</keyword>
<evidence type="ECO:0000313" key="7">
    <source>
        <dbReference type="Proteomes" id="UP000007875"/>
    </source>
</evidence>
<dbReference type="InterPro" id="IPR001054">
    <property type="entry name" value="A/G_cyclase"/>
</dbReference>
<dbReference type="InterPro" id="IPR029787">
    <property type="entry name" value="Nucleotide_cyclase"/>
</dbReference>
<dbReference type="Gene3D" id="6.10.250.780">
    <property type="match status" value="1"/>
</dbReference>
<sequence length="322" mass="36725">MTRPLGYDLTWDNVLIHRNNVFELTSVKSTESINKSSTTRHDRSMTHFIKLRGQMLHVEEWDCVVFLATFVMDDLDKMYEMGVYVNDLTFHDLSRDMVLHGLQQNTEYKLALDLEQGKNSRLEEIIQTLEVEQQVTDNLLYSMIPKEIASSLRKGNTSVSLCEKYQDVTVLFSDVVNFAHICHRIEPHEIMKTLNKMVKVFDMLCKEFKTYKVETVADGFMCISGAPTYDKNHTKVLADMAIEMLTVIKTVRVPKTKDSINIRIGKWHCNEVVYCLLIGDYPFTGLHCGGVVAGLVGHKIPRYCLFGDTVNIASKLEAAGKV</sequence>
<evidence type="ECO:0000256" key="2">
    <source>
        <dbReference type="ARBA" id="ARBA00022741"/>
    </source>
</evidence>
<dbReference type="GO" id="GO:0019934">
    <property type="term" value="P:cGMP-mediated signaling"/>
    <property type="evidence" value="ECO:0007669"/>
    <property type="project" value="TreeGrafter"/>
</dbReference>
<reference evidence="6" key="2">
    <citation type="submission" date="2025-08" db="UniProtKB">
        <authorList>
            <consortium name="Ensembl"/>
        </authorList>
    </citation>
    <scope>IDENTIFICATION</scope>
</reference>
<dbReference type="Pfam" id="PF07701">
    <property type="entry name" value="HNOBA"/>
    <property type="match status" value="1"/>
</dbReference>
<evidence type="ECO:0000256" key="3">
    <source>
        <dbReference type="ARBA" id="ARBA00023239"/>
    </source>
</evidence>
<keyword evidence="3" id="KW-0456">Lyase</keyword>
<dbReference type="GO" id="GO:0008074">
    <property type="term" value="C:guanylate cyclase complex, soluble"/>
    <property type="evidence" value="ECO:0007669"/>
    <property type="project" value="TreeGrafter"/>
</dbReference>
<dbReference type="Ensembl" id="ENSCSAVT00000000262.1">
    <property type="protein sequence ID" value="ENSCSAVP00000000260.1"/>
    <property type="gene ID" value="ENSCSAVG00000000143.1"/>
</dbReference>
<evidence type="ECO:0000256" key="1">
    <source>
        <dbReference type="ARBA" id="ARBA00012202"/>
    </source>
</evidence>
<organism evidence="6 7">
    <name type="scientific">Ciona savignyi</name>
    <name type="common">Pacific transparent sea squirt</name>
    <dbReference type="NCBI Taxonomy" id="51511"/>
    <lineage>
        <taxon>Eukaryota</taxon>
        <taxon>Metazoa</taxon>
        <taxon>Chordata</taxon>
        <taxon>Tunicata</taxon>
        <taxon>Ascidiacea</taxon>
        <taxon>Phlebobranchia</taxon>
        <taxon>Cionidae</taxon>
        <taxon>Ciona</taxon>
    </lineage>
</organism>
<dbReference type="EC" id="4.6.1.2" evidence="1"/>
<protein>
    <recommendedName>
        <fullName evidence="1">guanylate cyclase</fullName>
        <ecNumber evidence="1">4.6.1.2</ecNumber>
    </recommendedName>
</protein>
<evidence type="ECO:0000313" key="6">
    <source>
        <dbReference type="Ensembl" id="ENSCSAVP00000000260.1"/>
    </source>
</evidence>
<dbReference type="PANTHER" id="PTHR45655">
    <property type="entry name" value="GUANYLATE CYCLASE SOLUBLE SUBUNIT BETA-2"/>
    <property type="match status" value="1"/>
</dbReference>